<evidence type="ECO:0008006" key="3">
    <source>
        <dbReference type="Google" id="ProtNLM"/>
    </source>
</evidence>
<comment type="caution">
    <text evidence="1">The sequence shown here is derived from an EMBL/GenBank/DDBJ whole genome shotgun (WGS) entry which is preliminary data.</text>
</comment>
<proteinExistence type="predicted"/>
<gene>
    <name evidence="1" type="ORF">C5F48_16730</name>
</gene>
<name>A0A2T4JRQ2_9RHOB</name>
<protein>
    <recommendedName>
        <fullName evidence="3">Conjugal transfer protein TraN</fullName>
    </recommendedName>
</protein>
<dbReference type="Pfam" id="PF06986">
    <property type="entry name" value="F_T4SS_TraN"/>
    <property type="match status" value="2"/>
</dbReference>
<evidence type="ECO:0000313" key="2">
    <source>
        <dbReference type="Proteomes" id="UP000241010"/>
    </source>
</evidence>
<dbReference type="EMBL" id="PZKG01000096">
    <property type="protein sequence ID" value="PTE20585.1"/>
    <property type="molecule type" value="Genomic_DNA"/>
</dbReference>
<dbReference type="Proteomes" id="UP000241010">
    <property type="component" value="Unassembled WGS sequence"/>
</dbReference>
<reference evidence="1 2" key="1">
    <citation type="submission" date="2018-03" db="EMBL/GenBank/DDBJ databases">
        <title>Cereibacter changlensis.</title>
        <authorList>
            <person name="Meyer T.E."/>
            <person name="Miller S."/>
            <person name="Lodha T."/>
            <person name="Gandham S."/>
            <person name="Chintalapati S."/>
            <person name="Chintalapati V.R."/>
        </authorList>
    </citation>
    <scope>NUCLEOTIDE SEQUENCE [LARGE SCALE GENOMIC DNA]</scope>
    <source>
        <strain evidence="1 2">JA139</strain>
    </source>
</reference>
<evidence type="ECO:0000313" key="1">
    <source>
        <dbReference type="EMBL" id="PTE20585.1"/>
    </source>
</evidence>
<keyword evidence="2" id="KW-1185">Reference proteome</keyword>
<organism evidence="1 2">
    <name type="scientific">Cereibacter changlensis JA139</name>
    <dbReference type="NCBI Taxonomy" id="1188249"/>
    <lineage>
        <taxon>Bacteria</taxon>
        <taxon>Pseudomonadati</taxon>
        <taxon>Pseudomonadota</taxon>
        <taxon>Alphaproteobacteria</taxon>
        <taxon>Rhodobacterales</taxon>
        <taxon>Paracoccaceae</taxon>
        <taxon>Cereibacter</taxon>
    </lineage>
</organism>
<dbReference type="OrthoDB" id="5297981at2"/>
<dbReference type="AlphaFoldDB" id="A0A2T4JRQ2"/>
<accession>A0A2T4JRQ2</accession>
<sequence length="698" mass="75698">MNDSIELRPKYDLGTDYIGIVNGDAAHTNAEDIAGQYFSSDETENPACDFTDFSVLEPFERYCDVHSSMTETVCTIERVVEVDRRDNWRCEVANTTVTVECAPNASGDCEIGDQAAGGDSASCTLRSEECLEEELVAVREPWRGSYKDLGVIPIFGNPKNIVYGATGRDNTMCYWWAGQSVGCSKKKGSPSDHEHHSGGWIYQVADCEGSFSRRHCGIYRRKGEGRPHMLADPPVGGYLGAETGAFFGWQNPATGGPLWWAGRNLGVQKTGYVEGECVYTAAGAQGSVTPPGGGAVVMNAVQRTCATPPACLRKRQEYHCPQNDQCAGLAAAPACEVKANSCLVTENGECSLERFDYSCLNDLADHTPALLLESKIERIEDKLVNSCDPAPDAEGCLAGESVCVSGEAVHEVMGFPISRDCWSYEQRHQCVGDGDAVDYTDCGPFRADPSCKVISQTCLSYDEEEGEAPVECRHWEYGYRCGGGMELPEECTAMNVCVGGLCEGIEHEANTDFGNAAAWLTMLDEAAKDSEKSLDMQDVQLFAGTRRNCKVGALGTINCCKDSGWANGILGDCSESELALMDRIQAKAAVYVGTYCSRKVLGVCLQKRRSYCTFNSQLGMVFQKEIRRLAGTGWGSAKRPNCAGLALDEIDSINWDEIDLSEAFGDMMNDAAVPTADMVTDYLRDRLELTAGAVSKGE</sequence>
<dbReference type="InterPro" id="IPR014121">
    <property type="entry name" value="TraN_Ftype"/>
</dbReference>